<keyword evidence="3" id="KW-1185">Reference proteome</keyword>
<comment type="caution">
    <text evidence="2">The sequence shown here is derived from an EMBL/GenBank/DDBJ whole genome shotgun (WGS) entry which is preliminary data.</text>
</comment>
<name>A0ABS5EGZ4_9PROT</name>
<reference evidence="3" key="1">
    <citation type="journal article" date="2021" name="Syst. Appl. Microbiol.">
        <title>Roseomonas hellenica sp. nov., isolated from roots of wild-growing Alkanna tinctoria.</title>
        <authorList>
            <person name="Rat A."/>
            <person name="Naranjo H.D."/>
            <person name="Lebbe L."/>
            <person name="Cnockaert M."/>
            <person name="Krigas N."/>
            <person name="Grigoriadou K."/>
            <person name="Maloupa E."/>
            <person name="Willems A."/>
        </authorList>
    </citation>
    <scope>NUCLEOTIDE SEQUENCE [LARGE SCALE GENOMIC DNA]</scope>
    <source>
        <strain evidence="3">LMG 31159</strain>
    </source>
</reference>
<dbReference type="RefSeq" id="WP_211868850.1">
    <property type="nucleotide sequence ID" value="NZ_JAAEDI010000011.1"/>
</dbReference>
<dbReference type="EMBL" id="JAAEDI010000011">
    <property type="protein sequence ID" value="MBR0650273.1"/>
    <property type="molecule type" value="Genomic_DNA"/>
</dbReference>
<protein>
    <submittedName>
        <fullName evidence="2">Uncharacterized protein</fullName>
    </submittedName>
</protein>
<dbReference type="Proteomes" id="UP000698752">
    <property type="component" value="Unassembled WGS sequence"/>
</dbReference>
<feature type="signal peptide" evidence="1">
    <location>
        <begin position="1"/>
        <end position="20"/>
    </location>
</feature>
<gene>
    <name evidence="2" type="ORF">GXW78_11420</name>
</gene>
<evidence type="ECO:0000313" key="2">
    <source>
        <dbReference type="EMBL" id="MBR0650273.1"/>
    </source>
</evidence>
<keyword evidence="1" id="KW-0732">Signal</keyword>
<sequence length="250" mass="27243">MPIRRALLAVPFLLAAPALAQDESRRPPALPTPLPVRLRPGAAPVMAHARIGDGGQQPIEISFTGPGAPTEVFRLPSWYGNARIIGVLRVRDRDLLVVAFEGNTGTGVYQEIQAVIGVDDDGVARILALETLHNRLTAICSDASYLTIRITPLADGKGLRLNHFARGVFGTCGPPTRRPRPFRAEWGTTLRWNGRGPFSVPPPDPRAGPERRLVEASRAKVAAWLAAAPRREVTHDDMQALDLMEVLRNE</sequence>
<evidence type="ECO:0000256" key="1">
    <source>
        <dbReference type="SAM" id="SignalP"/>
    </source>
</evidence>
<organism evidence="2 3">
    <name type="scientific">Neoroseomonas terrae</name>
    <dbReference type="NCBI Taxonomy" id="424799"/>
    <lineage>
        <taxon>Bacteria</taxon>
        <taxon>Pseudomonadati</taxon>
        <taxon>Pseudomonadota</taxon>
        <taxon>Alphaproteobacteria</taxon>
        <taxon>Acetobacterales</taxon>
        <taxon>Acetobacteraceae</taxon>
        <taxon>Neoroseomonas</taxon>
    </lineage>
</organism>
<feature type="chain" id="PRO_5045167483" evidence="1">
    <location>
        <begin position="21"/>
        <end position="250"/>
    </location>
</feature>
<proteinExistence type="predicted"/>
<evidence type="ECO:0000313" key="3">
    <source>
        <dbReference type="Proteomes" id="UP000698752"/>
    </source>
</evidence>
<accession>A0ABS5EGZ4</accession>